<dbReference type="EMBL" id="JACEIK010008103">
    <property type="protein sequence ID" value="MCE3051015.1"/>
    <property type="molecule type" value="Genomic_DNA"/>
</dbReference>
<gene>
    <name evidence="1" type="ORF">HAX54_048762</name>
</gene>
<dbReference type="Proteomes" id="UP000823775">
    <property type="component" value="Unassembled WGS sequence"/>
</dbReference>
<proteinExistence type="predicted"/>
<evidence type="ECO:0000313" key="1">
    <source>
        <dbReference type="EMBL" id="MCE3051015.1"/>
    </source>
</evidence>
<reference evidence="1 2" key="1">
    <citation type="journal article" date="2021" name="BMC Genomics">
        <title>Datura genome reveals duplications of psychoactive alkaloid biosynthetic genes and high mutation rate following tissue culture.</title>
        <authorList>
            <person name="Rajewski A."/>
            <person name="Carter-House D."/>
            <person name="Stajich J."/>
            <person name="Litt A."/>
        </authorList>
    </citation>
    <scope>NUCLEOTIDE SEQUENCE [LARGE SCALE GENOMIC DNA]</scope>
    <source>
        <strain evidence="1">AR-01</strain>
    </source>
</reference>
<name>A0ABS8WJM3_DATST</name>
<comment type="caution">
    <text evidence="1">The sequence shown here is derived from an EMBL/GenBank/DDBJ whole genome shotgun (WGS) entry which is preliminary data.</text>
</comment>
<protein>
    <submittedName>
        <fullName evidence="1">Uncharacterized protein</fullName>
    </submittedName>
</protein>
<accession>A0ABS8WJM3</accession>
<sequence length="110" mass="11961">MWNNMVALSSEVSKAGRCKGRAATVETKQLGVDVCQGVSILNAQYGQHGGRGQVALLDERDEIVDAKVNAMVATEVNKEAGPKFVNALTMVEDEVERYGKCNPNPNLRIR</sequence>
<organism evidence="1 2">
    <name type="scientific">Datura stramonium</name>
    <name type="common">Jimsonweed</name>
    <name type="synonym">Common thornapple</name>
    <dbReference type="NCBI Taxonomy" id="4076"/>
    <lineage>
        <taxon>Eukaryota</taxon>
        <taxon>Viridiplantae</taxon>
        <taxon>Streptophyta</taxon>
        <taxon>Embryophyta</taxon>
        <taxon>Tracheophyta</taxon>
        <taxon>Spermatophyta</taxon>
        <taxon>Magnoliopsida</taxon>
        <taxon>eudicotyledons</taxon>
        <taxon>Gunneridae</taxon>
        <taxon>Pentapetalae</taxon>
        <taxon>asterids</taxon>
        <taxon>lamiids</taxon>
        <taxon>Solanales</taxon>
        <taxon>Solanaceae</taxon>
        <taxon>Solanoideae</taxon>
        <taxon>Datureae</taxon>
        <taxon>Datura</taxon>
    </lineage>
</organism>
<keyword evidence="2" id="KW-1185">Reference proteome</keyword>
<evidence type="ECO:0000313" key="2">
    <source>
        <dbReference type="Proteomes" id="UP000823775"/>
    </source>
</evidence>